<feature type="transmembrane region" description="Helical" evidence="1">
    <location>
        <begin position="394"/>
        <end position="413"/>
    </location>
</feature>
<reference evidence="3" key="2">
    <citation type="submission" date="2013-04" db="UniProtKB">
        <authorList>
            <consortium name="EnsemblPlants"/>
        </authorList>
    </citation>
    <scope>IDENTIFICATION</scope>
</reference>
<feature type="transmembrane region" description="Helical" evidence="1">
    <location>
        <begin position="12"/>
        <end position="35"/>
    </location>
</feature>
<protein>
    <recommendedName>
        <fullName evidence="2">DUF4220 domain-containing protein</fullName>
    </recommendedName>
</protein>
<dbReference type="InterPro" id="IPR007658">
    <property type="entry name" value="DUF594"/>
</dbReference>
<proteinExistence type="predicted"/>
<feature type="transmembrane region" description="Helical" evidence="1">
    <location>
        <begin position="47"/>
        <end position="69"/>
    </location>
</feature>
<dbReference type="PANTHER" id="PTHR31325">
    <property type="entry name" value="OS01G0798800 PROTEIN-RELATED"/>
    <property type="match status" value="1"/>
</dbReference>
<keyword evidence="1" id="KW-0812">Transmembrane</keyword>
<evidence type="ECO:0000259" key="2">
    <source>
        <dbReference type="Pfam" id="PF13968"/>
    </source>
</evidence>
<dbReference type="Gramene" id="OB01G23750.1">
    <property type="protein sequence ID" value="OB01G23750.1"/>
    <property type="gene ID" value="OB01G23750"/>
</dbReference>
<dbReference type="EnsemblPlants" id="OB01G23750.1">
    <property type="protein sequence ID" value="OB01G23750.1"/>
    <property type="gene ID" value="OB01G23750"/>
</dbReference>
<reference evidence="3" key="1">
    <citation type="journal article" date="2013" name="Nat. Commun.">
        <title>Whole-genome sequencing of Oryza brachyantha reveals mechanisms underlying Oryza genome evolution.</title>
        <authorList>
            <person name="Chen J."/>
            <person name="Huang Q."/>
            <person name="Gao D."/>
            <person name="Wang J."/>
            <person name="Lang Y."/>
            <person name="Liu T."/>
            <person name="Li B."/>
            <person name="Bai Z."/>
            <person name="Luis Goicoechea J."/>
            <person name="Liang C."/>
            <person name="Chen C."/>
            <person name="Zhang W."/>
            <person name="Sun S."/>
            <person name="Liao Y."/>
            <person name="Zhang X."/>
            <person name="Yang L."/>
            <person name="Song C."/>
            <person name="Wang M."/>
            <person name="Shi J."/>
            <person name="Liu G."/>
            <person name="Liu J."/>
            <person name="Zhou H."/>
            <person name="Zhou W."/>
            <person name="Yu Q."/>
            <person name="An N."/>
            <person name="Chen Y."/>
            <person name="Cai Q."/>
            <person name="Wang B."/>
            <person name="Liu B."/>
            <person name="Min J."/>
            <person name="Huang Y."/>
            <person name="Wu H."/>
            <person name="Li Z."/>
            <person name="Zhang Y."/>
            <person name="Yin Y."/>
            <person name="Song W."/>
            <person name="Jiang J."/>
            <person name="Jackson S.A."/>
            <person name="Wing R.A."/>
            <person name="Wang J."/>
            <person name="Chen M."/>
        </authorList>
    </citation>
    <scope>NUCLEOTIDE SEQUENCE [LARGE SCALE GENOMIC DNA]</scope>
    <source>
        <strain evidence="3">cv. IRGC 101232</strain>
    </source>
</reference>
<dbReference type="Pfam" id="PF13968">
    <property type="entry name" value="DUF4220"/>
    <property type="match status" value="1"/>
</dbReference>
<dbReference type="HOGENOM" id="CLU_008762_0_0_1"/>
<dbReference type="AlphaFoldDB" id="J3KZG9"/>
<evidence type="ECO:0000313" key="4">
    <source>
        <dbReference type="Proteomes" id="UP000006038"/>
    </source>
</evidence>
<feature type="transmembrane region" description="Helical" evidence="1">
    <location>
        <begin position="166"/>
        <end position="185"/>
    </location>
</feature>
<dbReference type="eggNOG" id="ENOG502QSWW">
    <property type="taxonomic scope" value="Eukaryota"/>
</dbReference>
<keyword evidence="1" id="KW-1133">Transmembrane helix</keyword>
<organism evidence="3">
    <name type="scientific">Oryza brachyantha</name>
    <name type="common">malo sina</name>
    <dbReference type="NCBI Taxonomy" id="4533"/>
    <lineage>
        <taxon>Eukaryota</taxon>
        <taxon>Viridiplantae</taxon>
        <taxon>Streptophyta</taxon>
        <taxon>Embryophyta</taxon>
        <taxon>Tracheophyta</taxon>
        <taxon>Spermatophyta</taxon>
        <taxon>Magnoliopsida</taxon>
        <taxon>Liliopsida</taxon>
        <taxon>Poales</taxon>
        <taxon>Poaceae</taxon>
        <taxon>BOP clade</taxon>
        <taxon>Oryzoideae</taxon>
        <taxon>Oryzeae</taxon>
        <taxon>Oryzinae</taxon>
        <taxon>Oryza</taxon>
    </lineage>
</organism>
<feature type="transmembrane region" description="Helical" evidence="1">
    <location>
        <begin position="363"/>
        <end position="388"/>
    </location>
</feature>
<keyword evidence="1" id="KW-0472">Membrane</keyword>
<dbReference type="Pfam" id="PF04578">
    <property type="entry name" value="DUF594"/>
    <property type="match status" value="1"/>
</dbReference>
<dbReference type="Proteomes" id="UP000006038">
    <property type="component" value="Chromosome 1"/>
</dbReference>
<feature type="domain" description="DUF4220" evidence="2">
    <location>
        <begin position="102"/>
        <end position="470"/>
    </location>
</feature>
<keyword evidence="4" id="KW-1185">Reference proteome</keyword>
<dbReference type="InterPro" id="IPR025315">
    <property type="entry name" value="DUF4220"/>
</dbReference>
<sequence length="689" mass="78174">MASFILKLLLMQYPLVSVLMAFTAIVAVVQLALSTYGHRCRHPALRFLQWGASAVFIPLTASIISYYMYKINTIQSCSNEIGDLFSFDSDPAYKQCMPRFFSELLIVWTVLIQIIKGNIDTASVAVVTDGSPVLAEAGGSRPFVELLAYSIWTMGLVIYYQINVRFLAWVLMLPLCVVCSIKVVVKLAAFHRARGSFALGKNVNVIAGYMTQLYDTKQEGDHGQPPRYIVIGEEKQHLERTPDGYRIKVCALGGNAITSSILLTLDQIWQFWSSGHHLLVSQPRQIRDLFLSFSLFKILRRRFAGYPLVEVGSRKALDFVLRGMLGDADDHDRTFQVLIDELSFAVDFYYSCLPWSFIGGRLAIIYVFVSMLIVLGVFLLGMFLLIFTVRAYEMLYLMATLILTLAVLFMELWSMMSDIRSIWTKLALLHHYIKKNGHLCFLARKVLTIILRFGAVKRFDDKLGQNTMLEHRQFYKPPVVFPKKLFHATWWPPFLRCCRTTHPGPRHTTRRWQKTPRHAPWPRTASMITATHLSQYCSYLVAAVPEMLPDDASWTKAYYKEVAEDIAKVRGQGGKDCFHYSHLVNAFGASSRHRVLQEGSKLVKHLVREAERQEEEEVEGEAGRLGGEAVVWELLAEFWSEMVLYLAPSDNVKSHVEALSRGGEFITLLWALLLHAGITSRPGTVAESA</sequence>
<feature type="transmembrane region" description="Helical" evidence="1">
    <location>
        <begin position="143"/>
        <end position="160"/>
    </location>
</feature>
<name>J3KZG9_ORYBR</name>
<evidence type="ECO:0000256" key="1">
    <source>
        <dbReference type="SAM" id="Phobius"/>
    </source>
</evidence>
<accession>J3KZG9</accession>
<evidence type="ECO:0000313" key="3">
    <source>
        <dbReference type="EnsemblPlants" id="OB01G23750.1"/>
    </source>
</evidence>